<dbReference type="SUPFAM" id="SSF54427">
    <property type="entry name" value="NTF2-like"/>
    <property type="match status" value="1"/>
</dbReference>
<evidence type="ECO:0000256" key="4">
    <source>
        <dbReference type="ARBA" id="ARBA00023082"/>
    </source>
</evidence>
<dbReference type="Pfam" id="PF08281">
    <property type="entry name" value="Sigma70_r4_2"/>
    <property type="match status" value="1"/>
</dbReference>
<dbReference type="InterPro" id="IPR007627">
    <property type="entry name" value="RNA_pol_sigma70_r2"/>
</dbReference>
<evidence type="ECO:0000256" key="1">
    <source>
        <dbReference type="ARBA" id="ARBA00010641"/>
    </source>
</evidence>
<evidence type="ECO:0000256" key="3">
    <source>
        <dbReference type="ARBA" id="ARBA00023015"/>
    </source>
</evidence>
<comment type="caution">
    <text evidence="8">The sequence shown here is derived from an EMBL/GenBank/DDBJ whole genome shotgun (WGS) entry which is preliminary data.</text>
</comment>
<dbReference type="SUPFAM" id="SSF88659">
    <property type="entry name" value="Sigma3 and sigma4 domains of RNA polymerase sigma factors"/>
    <property type="match status" value="1"/>
</dbReference>
<gene>
    <name evidence="8" type="ORF">EFL26_22570</name>
</gene>
<protein>
    <submittedName>
        <fullName evidence="8">RNA polymerase sigma-70 factor</fullName>
    </submittedName>
</protein>
<dbReference type="EMBL" id="RJSF01000048">
    <property type="protein sequence ID" value="RNM11496.1"/>
    <property type="molecule type" value="Genomic_DNA"/>
</dbReference>
<dbReference type="PANTHER" id="PTHR30173:SF36">
    <property type="entry name" value="ECF RNA POLYMERASE SIGMA FACTOR SIGJ"/>
    <property type="match status" value="1"/>
</dbReference>
<organism evidence="8 9">
    <name type="scientific">Nocardioides pocheonensis</name>
    <dbReference type="NCBI Taxonomy" id="661485"/>
    <lineage>
        <taxon>Bacteria</taxon>
        <taxon>Bacillati</taxon>
        <taxon>Actinomycetota</taxon>
        <taxon>Actinomycetes</taxon>
        <taxon>Propionibacteriales</taxon>
        <taxon>Nocardioidaceae</taxon>
        <taxon>Nocardioides</taxon>
    </lineage>
</organism>
<dbReference type="AlphaFoldDB" id="A0A3N0GH12"/>
<dbReference type="Pfam" id="PF04542">
    <property type="entry name" value="Sigma70_r2"/>
    <property type="match status" value="1"/>
</dbReference>
<dbReference type="Proteomes" id="UP000279994">
    <property type="component" value="Unassembled WGS sequence"/>
</dbReference>
<dbReference type="InterPro" id="IPR036388">
    <property type="entry name" value="WH-like_DNA-bd_sf"/>
</dbReference>
<evidence type="ECO:0000259" key="7">
    <source>
        <dbReference type="Pfam" id="PF08281"/>
    </source>
</evidence>
<evidence type="ECO:0000256" key="2">
    <source>
        <dbReference type="ARBA" id="ARBA00011344"/>
    </source>
</evidence>
<evidence type="ECO:0000259" key="6">
    <source>
        <dbReference type="Pfam" id="PF04542"/>
    </source>
</evidence>
<keyword evidence="3" id="KW-0805">Transcription regulation</keyword>
<dbReference type="Gene3D" id="1.10.1740.10">
    <property type="match status" value="1"/>
</dbReference>
<dbReference type="InterPro" id="IPR014303">
    <property type="entry name" value="RNA_pol_sigma-70_ECF"/>
</dbReference>
<keyword evidence="4" id="KW-0731">Sigma factor</keyword>
<dbReference type="Gene3D" id="3.10.450.50">
    <property type="match status" value="1"/>
</dbReference>
<comment type="similarity">
    <text evidence="1">Belongs to the sigma-70 factor family. ECF subfamily.</text>
</comment>
<feature type="domain" description="RNA polymerase sigma-70 region 2" evidence="6">
    <location>
        <begin position="22"/>
        <end position="81"/>
    </location>
</feature>
<dbReference type="SUPFAM" id="SSF88946">
    <property type="entry name" value="Sigma2 domain of RNA polymerase sigma factors"/>
    <property type="match status" value="1"/>
</dbReference>
<dbReference type="GO" id="GO:0003677">
    <property type="term" value="F:DNA binding"/>
    <property type="evidence" value="ECO:0007669"/>
    <property type="project" value="InterPro"/>
</dbReference>
<dbReference type="InterPro" id="IPR013324">
    <property type="entry name" value="RNA_pol_sigma_r3/r4-like"/>
</dbReference>
<dbReference type="GO" id="GO:0006352">
    <property type="term" value="P:DNA-templated transcription initiation"/>
    <property type="evidence" value="ECO:0007669"/>
    <property type="project" value="InterPro"/>
</dbReference>
<comment type="subunit">
    <text evidence="2">Interacts transiently with the RNA polymerase catalytic core formed by RpoA, RpoB, RpoC and RpoZ (2 alpha, 1 beta, 1 beta' and 1 omega subunit) to form the RNA polymerase holoenzyme that can initiate transcription.</text>
</comment>
<dbReference type="Gene3D" id="1.10.10.10">
    <property type="entry name" value="Winged helix-like DNA-binding domain superfamily/Winged helix DNA-binding domain"/>
    <property type="match status" value="1"/>
</dbReference>
<accession>A0A3N0GH12</accession>
<dbReference type="InterPro" id="IPR013249">
    <property type="entry name" value="RNA_pol_sigma70_r4_t2"/>
</dbReference>
<keyword evidence="5" id="KW-0804">Transcription</keyword>
<feature type="domain" description="RNA polymerase sigma factor 70 region 4 type 2" evidence="7">
    <location>
        <begin position="118"/>
        <end position="168"/>
    </location>
</feature>
<evidence type="ECO:0000313" key="8">
    <source>
        <dbReference type="EMBL" id="RNM11496.1"/>
    </source>
</evidence>
<dbReference type="NCBIfam" id="TIGR02957">
    <property type="entry name" value="SigX4"/>
    <property type="match status" value="1"/>
</dbReference>
<dbReference type="OrthoDB" id="3211555at2"/>
<dbReference type="InterPro" id="IPR014284">
    <property type="entry name" value="RNA_pol_sigma-70_dom"/>
</dbReference>
<proteinExistence type="inferred from homology"/>
<dbReference type="NCBIfam" id="TIGR02937">
    <property type="entry name" value="sigma70-ECF"/>
    <property type="match status" value="1"/>
</dbReference>
<evidence type="ECO:0000256" key="5">
    <source>
        <dbReference type="ARBA" id="ARBA00023163"/>
    </source>
</evidence>
<dbReference type="GO" id="GO:0016987">
    <property type="term" value="F:sigma factor activity"/>
    <property type="evidence" value="ECO:0007669"/>
    <property type="project" value="UniProtKB-KW"/>
</dbReference>
<sequence length="298" mass="32284">MTSSKAGDESGAGIEAAIGAFNESRPRLFGIAYRMLGSVAEAEDIVQEAWVRWQGTDRSVVRNPAGFLTTVTTRLALNTAESARVRREQYVGPWLPEPVDTSADPSLGAERAEALESAVLVLLEKVRPDQRAAYVLREAFDYSYDEVADILDTSAANARQLVSRAKKSVQSDRKEPVDPATHRTLLEAFVAAARDGDVKRLEQVLSADVVSTTDSAGEAPRAARRPVSGRDNVARFIAGWSDWWEGTTLSWVETNGQTSLLARRDGAPAVLLSVSASGSGIDRIMWVMAPDKLTRVPA</sequence>
<dbReference type="NCBIfam" id="NF007214">
    <property type="entry name" value="PRK09636.1"/>
    <property type="match status" value="1"/>
</dbReference>
<name>A0A3N0GH12_9ACTN</name>
<dbReference type="InterPro" id="IPR013325">
    <property type="entry name" value="RNA_pol_sigma_r2"/>
</dbReference>
<dbReference type="InterPro" id="IPR052704">
    <property type="entry name" value="ECF_Sigma-70_Domain"/>
</dbReference>
<dbReference type="PANTHER" id="PTHR30173">
    <property type="entry name" value="SIGMA 19 FACTOR"/>
    <property type="match status" value="1"/>
</dbReference>
<dbReference type="RefSeq" id="WP_123225185.1">
    <property type="nucleotide sequence ID" value="NZ_RJSF01000048.1"/>
</dbReference>
<reference evidence="8 9" key="1">
    <citation type="submission" date="2018-11" db="EMBL/GenBank/DDBJ databases">
        <authorList>
            <person name="Li F."/>
        </authorList>
    </citation>
    <scope>NUCLEOTIDE SEQUENCE [LARGE SCALE GENOMIC DNA]</scope>
    <source>
        <strain evidence="8 9">Gsoil 818</strain>
    </source>
</reference>
<evidence type="ECO:0000313" key="9">
    <source>
        <dbReference type="Proteomes" id="UP000279994"/>
    </source>
</evidence>
<keyword evidence="9" id="KW-1185">Reference proteome</keyword>
<dbReference type="InterPro" id="IPR032710">
    <property type="entry name" value="NTF2-like_dom_sf"/>
</dbReference>